<feature type="domain" description="GTD-binding" evidence="6">
    <location>
        <begin position="36"/>
        <end position="126"/>
    </location>
</feature>
<protein>
    <recommendedName>
        <fullName evidence="6">GTD-binding domain-containing protein</fullName>
    </recommendedName>
</protein>
<dbReference type="Pfam" id="PF04576">
    <property type="entry name" value="Zein-binding"/>
    <property type="match status" value="1"/>
</dbReference>
<proteinExistence type="predicted"/>
<dbReference type="PROSITE" id="PS51775">
    <property type="entry name" value="GTD_BINDING"/>
    <property type="match status" value="1"/>
</dbReference>
<dbReference type="AlphaFoldDB" id="A0A835E477"/>
<dbReference type="GO" id="GO:0080115">
    <property type="term" value="F:myosin XI tail binding"/>
    <property type="evidence" value="ECO:0007669"/>
    <property type="project" value="UniProtKB-ARBA"/>
</dbReference>
<gene>
    <name evidence="7" type="ORF">HU200_057623</name>
</gene>
<evidence type="ECO:0000313" key="7">
    <source>
        <dbReference type="EMBL" id="KAF8660596.1"/>
    </source>
</evidence>
<keyword evidence="2" id="KW-0812">Transmembrane</keyword>
<organism evidence="7 8">
    <name type="scientific">Digitaria exilis</name>
    <dbReference type="NCBI Taxonomy" id="1010633"/>
    <lineage>
        <taxon>Eukaryota</taxon>
        <taxon>Viridiplantae</taxon>
        <taxon>Streptophyta</taxon>
        <taxon>Embryophyta</taxon>
        <taxon>Tracheophyta</taxon>
        <taxon>Spermatophyta</taxon>
        <taxon>Magnoliopsida</taxon>
        <taxon>Liliopsida</taxon>
        <taxon>Poales</taxon>
        <taxon>Poaceae</taxon>
        <taxon>PACMAD clade</taxon>
        <taxon>Panicoideae</taxon>
        <taxon>Panicodae</taxon>
        <taxon>Paniceae</taxon>
        <taxon>Anthephorinae</taxon>
        <taxon>Digitaria</taxon>
    </lineage>
</organism>
<evidence type="ECO:0000256" key="1">
    <source>
        <dbReference type="ARBA" id="ARBA00004370"/>
    </source>
</evidence>
<keyword evidence="8" id="KW-1185">Reference proteome</keyword>
<dbReference type="EMBL" id="JACEFO010002437">
    <property type="protein sequence ID" value="KAF8660596.1"/>
    <property type="molecule type" value="Genomic_DNA"/>
</dbReference>
<evidence type="ECO:0000256" key="4">
    <source>
        <dbReference type="ARBA" id="ARBA00023136"/>
    </source>
</evidence>
<reference evidence="7" key="1">
    <citation type="submission" date="2020-07" db="EMBL/GenBank/DDBJ databases">
        <title>Genome sequence and genetic diversity analysis of an under-domesticated orphan crop, white fonio (Digitaria exilis).</title>
        <authorList>
            <person name="Bennetzen J.L."/>
            <person name="Chen S."/>
            <person name="Ma X."/>
            <person name="Wang X."/>
            <person name="Yssel A.E.J."/>
            <person name="Chaluvadi S.R."/>
            <person name="Johnson M."/>
            <person name="Gangashetty P."/>
            <person name="Hamidou F."/>
            <person name="Sanogo M.D."/>
            <person name="Zwaenepoel A."/>
            <person name="Wallace J."/>
            <person name="Van De Peer Y."/>
            <person name="Van Deynze A."/>
        </authorList>
    </citation>
    <scope>NUCLEOTIDE SEQUENCE</scope>
    <source>
        <tissue evidence="7">Leaves</tissue>
    </source>
</reference>
<comment type="subcellular location">
    <subcellularLocation>
        <location evidence="1">Membrane</location>
    </subcellularLocation>
</comment>
<evidence type="ECO:0000256" key="5">
    <source>
        <dbReference type="SAM" id="Coils"/>
    </source>
</evidence>
<keyword evidence="5" id="KW-0175">Coiled coil</keyword>
<keyword evidence="3" id="KW-1133">Transmembrane helix</keyword>
<dbReference type="GO" id="GO:0016020">
    <property type="term" value="C:membrane"/>
    <property type="evidence" value="ECO:0007669"/>
    <property type="project" value="UniProtKB-SubCell"/>
</dbReference>
<evidence type="ECO:0000256" key="2">
    <source>
        <dbReference type="ARBA" id="ARBA00022692"/>
    </source>
</evidence>
<feature type="coiled-coil region" evidence="5">
    <location>
        <begin position="24"/>
        <end position="58"/>
    </location>
</feature>
<evidence type="ECO:0000256" key="3">
    <source>
        <dbReference type="ARBA" id="ARBA00022989"/>
    </source>
</evidence>
<name>A0A835E477_9POAL</name>
<evidence type="ECO:0000313" key="8">
    <source>
        <dbReference type="Proteomes" id="UP000636709"/>
    </source>
</evidence>
<dbReference type="PANTHER" id="PTHR31422">
    <property type="entry name" value="BNAANNG28530D PROTEIN"/>
    <property type="match status" value="1"/>
</dbReference>
<dbReference type="Proteomes" id="UP000636709">
    <property type="component" value="Unassembled WGS sequence"/>
</dbReference>
<evidence type="ECO:0000259" key="6">
    <source>
        <dbReference type="PROSITE" id="PS51775"/>
    </source>
</evidence>
<comment type="caution">
    <text evidence="7">The sequence shown here is derived from an EMBL/GenBank/DDBJ whole genome shotgun (WGS) entry which is preliminary data.</text>
</comment>
<sequence>MEPAAATTATSPSARRCSEAWEEHERVLRRVEELEVEVVRLRSEKKAAERAAAALTAELEADHGAAETAATEAMLMIERLQREKSAAMIEAREFRWVAGIRAARERELHDQLAEACALAASYQAILRAHGIDDDPDAGGDKAKGVVIEEASTLSSSSPPAAAKQAFEDKYAVDVRLTTKPVDEERVTEVLCARVEALEADSAAVRREVAAMGRAERPRLEVPARRRCRDDDAAEKQQSFLVLNVFKVLVLLPNIMGNETVCICGKVNKRESHLSFGSSVFAFPPD</sequence>
<keyword evidence="4" id="KW-0472">Membrane</keyword>
<dbReference type="OrthoDB" id="721717at2759"/>
<dbReference type="InterPro" id="IPR007656">
    <property type="entry name" value="GTD-bd"/>
</dbReference>
<dbReference type="PANTHER" id="PTHR31422:SF21">
    <property type="entry name" value="OS07G0162200 PROTEIN"/>
    <property type="match status" value="1"/>
</dbReference>
<accession>A0A835E477</accession>